<feature type="domain" description="Calx-beta" evidence="5">
    <location>
        <begin position="761"/>
        <end position="861"/>
    </location>
</feature>
<keyword evidence="2" id="KW-0677">Repeat</keyword>
<keyword evidence="7" id="KW-1185">Reference proteome</keyword>
<dbReference type="GO" id="GO:0016020">
    <property type="term" value="C:membrane"/>
    <property type="evidence" value="ECO:0007669"/>
    <property type="project" value="InterPro"/>
</dbReference>
<evidence type="ECO:0000256" key="1">
    <source>
        <dbReference type="ARBA" id="ARBA00022729"/>
    </source>
</evidence>
<dbReference type="InterPro" id="IPR003644">
    <property type="entry name" value="Calx_beta"/>
</dbReference>
<dbReference type="SUPFAM" id="SSF141072">
    <property type="entry name" value="CalX-like"/>
    <property type="match status" value="18"/>
</dbReference>
<keyword evidence="4" id="KW-0813">Transport</keyword>
<evidence type="ECO:0000313" key="7">
    <source>
        <dbReference type="Proteomes" id="UP001174909"/>
    </source>
</evidence>
<gene>
    <name evidence="6" type="ORF">GBAR_LOCUS15633</name>
</gene>
<dbReference type="Gene3D" id="2.60.40.2030">
    <property type="match status" value="18"/>
</dbReference>
<protein>
    <submittedName>
        <fullName evidence="6">FRAS1-related extracellular matrix protein 2</fullName>
    </submittedName>
</protein>
<evidence type="ECO:0000259" key="5">
    <source>
        <dbReference type="SMART" id="SM00237"/>
    </source>
</evidence>
<accession>A0AA35SC18</accession>
<feature type="domain" description="Calx-beta" evidence="5">
    <location>
        <begin position="1788"/>
        <end position="1890"/>
    </location>
</feature>
<feature type="domain" description="Calx-beta" evidence="5">
    <location>
        <begin position="1447"/>
        <end position="1547"/>
    </location>
</feature>
<feature type="domain" description="Calx-beta" evidence="5">
    <location>
        <begin position="1333"/>
        <end position="1434"/>
    </location>
</feature>
<dbReference type="GO" id="GO:0030001">
    <property type="term" value="P:metal ion transport"/>
    <property type="evidence" value="ECO:0007669"/>
    <property type="project" value="TreeGrafter"/>
</dbReference>
<proteinExistence type="predicted"/>
<evidence type="ECO:0000256" key="3">
    <source>
        <dbReference type="ARBA" id="ARBA00022837"/>
    </source>
</evidence>
<feature type="domain" description="Calx-beta" evidence="5">
    <location>
        <begin position="1560"/>
        <end position="1659"/>
    </location>
</feature>
<keyword evidence="3" id="KW-0106">Calcium</keyword>
<feature type="domain" description="Calx-beta" evidence="5">
    <location>
        <begin position="158"/>
        <end position="263"/>
    </location>
</feature>
<dbReference type="InterPro" id="IPR051171">
    <property type="entry name" value="CaCA"/>
</dbReference>
<dbReference type="SMART" id="SM00237">
    <property type="entry name" value="Calx_beta"/>
    <property type="match status" value="15"/>
</dbReference>
<organism evidence="6 7">
    <name type="scientific">Geodia barretti</name>
    <name type="common">Barrett's horny sponge</name>
    <dbReference type="NCBI Taxonomy" id="519541"/>
    <lineage>
        <taxon>Eukaryota</taxon>
        <taxon>Metazoa</taxon>
        <taxon>Porifera</taxon>
        <taxon>Demospongiae</taxon>
        <taxon>Heteroscleromorpha</taxon>
        <taxon>Tetractinellida</taxon>
        <taxon>Astrophorina</taxon>
        <taxon>Geodiidae</taxon>
        <taxon>Geodia</taxon>
    </lineage>
</organism>
<evidence type="ECO:0000256" key="2">
    <source>
        <dbReference type="ARBA" id="ARBA00022737"/>
    </source>
</evidence>
<evidence type="ECO:0000256" key="4">
    <source>
        <dbReference type="ARBA" id="ARBA00023065"/>
    </source>
</evidence>
<feature type="domain" description="Calx-beta" evidence="5">
    <location>
        <begin position="1673"/>
        <end position="1775"/>
    </location>
</feature>
<dbReference type="GO" id="GO:0007154">
    <property type="term" value="P:cell communication"/>
    <property type="evidence" value="ECO:0007669"/>
    <property type="project" value="InterPro"/>
</dbReference>
<name>A0AA35SC18_GEOBA</name>
<feature type="domain" description="Calx-beta" evidence="5">
    <location>
        <begin position="278"/>
        <end position="383"/>
    </location>
</feature>
<reference evidence="6" key="1">
    <citation type="submission" date="2023-03" db="EMBL/GenBank/DDBJ databases">
        <authorList>
            <person name="Steffen K."/>
            <person name="Cardenas P."/>
        </authorList>
    </citation>
    <scope>NUCLEOTIDE SEQUENCE</scope>
</reference>
<dbReference type="Proteomes" id="UP001174909">
    <property type="component" value="Unassembled WGS sequence"/>
</dbReference>
<dbReference type="InterPro" id="IPR038081">
    <property type="entry name" value="CalX-like_sf"/>
</dbReference>
<feature type="domain" description="Calx-beta" evidence="5">
    <location>
        <begin position="643"/>
        <end position="748"/>
    </location>
</feature>
<feature type="domain" description="Calx-beta" evidence="5">
    <location>
        <begin position="990"/>
        <end position="1091"/>
    </location>
</feature>
<feature type="domain" description="Calx-beta" evidence="5">
    <location>
        <begin position="2009"/>
        <end position="2119"/>
    </location>
</feature>
<feature type="domain" description="Calx-beta" evidence="5">
    <location>
        <begin position="1900"/>
        <end position="1996"/>
    </location>
</feature>
<dbReference type="PANTHER" id="PTHR11878:SF65">
    <property type="entry name" value="NA_CA-EXCHANGE PROTEIN, ISOFORM G"/>
    <property type="match status" value="1"/>
</dbReference>
<dbReference type="Pfam" id="PF03160">
    <property type="entry name" value="Calx-beta"/>
    <property type="match status" value="12"/>
</dbReference>
<keyword evidence="1" id="KW-0732">Signal</keyword>
<keyword evidence="4" id="KW-0406">Ion transport</keyword>
<feature type="domain" description="Calx-beta" evidence="5">
    <location>
        <begin position="2132"/>
        <end position="2235"/>
    </location>
</feature>
<sequence length="2255" mass="245751">MLCTSISTIDDNNVEGPHTFTIDIMSVSLPTSVSIQSPSQQSATISDNDEANVGFSQSTYVFVGGAGSVNLVLVVSLVDTGILECPVEVMIEYMDGPKAIVGMDYQPGPTTFTLFTTTANGDTILVPLDILNDTAVEGNHTFFVEVVDSDLVIPGQAANIEIIDNDFATVQMAEMEYTITEGGSVEVCVELSHLPPDGLQWEIVVTLSTTDGDKAFGGDDFNPTMLHVTFPILSMEGNTVCGEITATDDDILECSHNFTVAITSATLGTMFSSPLSDATITILDNDNAMVDFTQTVFVANEGDGVIDICMVLVPPSGGMECDLTLALAVENGKAVYEEDFSFPDPTQTIVFNASTLPVTSCETINIVDDAMVECDHSFTVWFDSVVDCEVDPPIMSDTSSTSVVIIDNDEFILEMREETVTVDEGVEDNTQICLTLNITGKGIVQCNLTVLLGTATGTANLLAERGDFVEGPHIITIPPGTVSGDVCTDLKSIIVDDAILESTETFIITIEGVSPCGDVGTVNTTVVHITDNDELKAGFSNDVHVMLDEGNVESVCVTVEGSTERPIDDIVVNVKVIIGDDSDYNITGCPLMFGAEASSVNTIQDQKLCFDFTAVQDSTKEEEEKFKIYLSTIDPGIKLCRDQGHISIREDPADVVVMALSVMNNGIVSEADGAVLVAVSRYMGTDLQTDIVVTVHTEEGTAEMGSDYIAIAHDIIFNEDTGLTQIVYIPIINDECLEYNETFSVTLSSNMTCVSIVDENVTITIDDDDTAKIALDDSFYKKSEGDGSVEVCVLLKTDIKRSIEFELAVNNLTAQDGSDFNSPAVLNGAFIVGGDAEICFGFNISDDNCVEDKESFEVVLSSSDPYVDVQVHLGIITIWDNDYALFNVENATYYVEENDGPVYPCVVIADGCLERDVVVDYATFDAKALSAEDYEGSTSYVKFFSGSVAGDEQCVEVVIINDDYKEESETFTFAIYAGGDASVHIHDFYAIVYIIDEEVVQVSLSVENGGLVGEDNGVVVVTVTLTGDLKTDVTLNIATVAGTAIANEDFRPVDLDLIFNEESSNTLSVSVPILNDICLEEGGEDFSVVATSDMDCVEIIGGYVNITIEDNDRAKITLDESYYKISEEEVSLGICVLLKTEIKRDVDFELTTYNITAEDGSDFNSPAELNGTFIVGGDAEICFTFYMKDDNCVEDKQSFEVFLSSYDPYIDIHINLASVEILENDYALFGVQYDSYFVAENDGSVTLCAELLEDCLERKVTVKYETFDGTAKNYTDYEGRTWHLTFESGSAAGTVDCVNIGIISDDSKEANESFVFGLCAGGDPSVHIDKRYADVYIIDEDVVQVSLSVENGGLVGEDNGVVVVTVTLTGDLKTDVTLNIATVAGTAVAYEDFIPVDLNLMFNEETPNKQTVSVPILNDICLEEDGEHFFIVVTSDMDCVDIDNGEVTIMIDDDDVAKITVGDSYYTGNESEGFVDICVQLKTDIKRDVQFQLRVNDATAQDGSDFDSPTVLTGIFSVGGDDEICFLFTISSDNCLEDTEYFLVELSSSDHDVDIHISTATINILDSDYATFGVQEQVYYVEENAGYVRICIELVEGCLQREVYIECKKFGATAMDLLGSKYQLHFESDSVSGVVECIEIVIIDDDLKEDNESFLIFLSPGRDKAVHLVNSHVEVHIIDDDWVNVILSLENQAGTVLEGNGAMLVLVELEGEVYTDVTVIVQTSSGSAFEGIDYVSLTEEIVFTKYSENPYHLYIPIINDCDCVEEYEYFSVNITTDMDCVHLPVDHVNITIVDDDIPVVTLENMIHEVNERDTVVSLCVELKSYLKHDLELHLHVLGDTATADEDYNGTSPLKQTFVSGSSVGDRVYFDIKIFDDDIVEEDESFYVVLEADATAHIKTAYVQITDNDTDCVDFSQSVYEVKESNGSVEICVELNGTPENYLTVSLYSIPGTATAADFDPLSESLTFHQSRRECVNVGIVTGDALEDVEKFSLVLSTQDERIEIKHYYATVYIIEDDAVTIGFSQSVYSVEEEDENGDGNILEICVQAGELDRNVDVYVTTRTQTAIAGEDYSDILAELRVLRFKFQNVGSIAEEHCFNVTILSDLLVESDEVFLVKLSTDEPQVVLSPEEAEVAIINNDHIDVNLVSADITVLESDGVAQVCVILTNGILAIDVEVLLKTDDDSAIAGEDFVAHMNTPLVFPSGHTFGAQVCNDIVINQDTKLEDDERFTFSLTSNGPVQFVANNGAVTIEDDD</sequence>
<evidence type="ECO:0000313" key="6">
    <source>
        <dbReference type="EMBL" id="CAI8027330.1"/>
    </source>
</evidence>
<comment type="caution">
    <text evidence="6">The sequence shown here is derived from an EMBL/GenBank/DDBJ whole genome shotgun (WGS) entry which is preliminary data.</text>
</comment>
<feature type="non-terminal residue" evidence="6">
    <location>
        <position position="1"/>
    </location>
</feature>
<dbReference type="EMBL" id="CASHTH010002271">
    <property type="protein sequence ID" value="CAI8027330.1"/>
    <property type="molecule type" value="Genomic_DNA"/>
</dbReference>
<feature type="domain" description="Calx-beta" evidence="5">
    <location>
        <begin position="874"/>
        <end position="976"/>
    </location>
</feature>
<feature type="domain" description="Calx-beta" evidence="5">
    <location>
        <begin position="1217"/>
        <end position="1319"/>
    </location>
</feature>
<dbReference type="PANTHER" id="PTHR11878">
    <property type="entry name" value="SODIUM/CALCIUM EXCHANGER"/>
    <property type="match status" value="1"/>
</dbReference>